<accession>A0A2I1FE70</accession>
<reference evidence="2 3" key="4">
    <citation type="submission" date="2017-10" db="EMBL/GenBank/DDBJ databases">
        <title>Genome analyses suggest a sexual origin of heterokaryosis in a supposedly ancient asexual fungus.</title>
        <authorList>
            <person name="Corradi N."/>
            <person name="Sedzielewska K."/>
            <person name="Noel J."/>
            <person name="Charron P."/>
            <person name="Farinelli L."/>
            <person name="Marton T."/>
            <person name="Kruger M."/>
            <person name="Pelin A."/>
            <person name="Brachmann A."/>
            <person name="Corradi N."/>
        </authorList>
    </citation>
    <scope>NUCLEOTIDE SEQUENCE [LARGE SCALE GENOMIC DNA]</scope>
    <source>
        <strain evidence="2 3">A1</strain>
    </source>
</reference>
<dbReference type="Proteomes" id="UP000232722">
    <property type="component" value="Unassembled WGS sequence"/>
</dbReference>
<dbReference type="Proteomes" id="UP000232688">
    <property type="component" value="Unassembled WGS sequence"/>
</dbReference>
<dbReference type="VEuPathDB" id="FungiDB:RhiirA1_537189"/>
<name>A0A2I1FE70_9GLOM</name>
<reference evidence="1 4" key="2">
    <citation type="submission" date="2017-09" db="EMBL/GenBank/DDBJ databases">
        <title>Extensive intraspecific genome diversity in a model arbuscular mycorrhizal fungus.</title>
        <authorList>
            <person name="Chen E.C."/>
            <person name="Morin E."/>
            <person name="Beaudet D."/>
            <person name="Noel J."/>
            <person name="Ndikumana S."/>
            <person name="Charron P."/>
            <person name="St-Onge C."/>
            <person name="Giorgi J."/>
            <person name="Grigoriev I.V."/>
            <person name="Roux C."/>
            <person name="Martin F.M."/>
            <person name="Corradi N."/>
        </authorList>
    </citation>
    <scope>NUCLEOTIDE SEQUENCE [LARGE SCALE GENOMIC DNA]</scope>
    <source>
        <strain evidence="1 4">A5</strain>
    </source>
</reference>
<sequence>MADTIISYLEEKYLDSIEKNIWFDTLINEYTKEERLDKAQNYVDNSALQVST</sequence>
<evidence type="ECO:0000313" key="4">
    <source>
        <dbReference type="Proteomes" id="UP000232722"/>
    </source>
</evidence>
<evidence type="ECO:0000313" key="3">
    <source>
        <dbReference type="Proteomes" id="UP000232688"/>
    </source>
</evidence>
<reference evidence="2 3" key="3">
    <citation type="submission" date="2017-10" db="EMBL/GenBank/DDBJ databases">
        <title>Extensive intraspecific genome diversity in a model arbuscular mycorrhizal fungus.</title>
        <authorList>
            <person name="Chen E.C.H."/>
            <person name="Morin E."/>
            <person name="Baudet D."/>
            <person name="Noel J."/>
            <person name="Ndikumana S."/>
            <person name="Charron P."/>
            <person name="St-Onge C."/>
            <person name="Giorgi J."/>
            <person name="Grigoriev I.V."/>
            <person name="Roux C."/>
            <person name="Martin F.M."/>
            <person name="Corradi N."/>
        </authorList>
    </citation>
    <scope>NUCLEOTIDE SEQUENCE [LARGE SCALE GENOMIC DNA]</scope>
    <source>
        <strain evidence="2 3">A1</strain>
    </source>
</reference>
<comment type="caution">
    <text evidence="2">The sequence shown here is derived from an EMBL/GenBank/DDBJ whole genome shotgun (WGS) entry which is preliminary data.</text>
</comment>
<organism evidence="2 3">
    <name type="scientific">Rhizophagus irregularis</name>
    <dbReference type="NCBI Taxonomy" id="588596"/>
    <lineage>
        <taxon>Eukaryota</taxon>
        <taxon>Fungi</taxon>
        <taxon>Fungi incertae sedis</taxon>
        <taxon>Mucoromycota</taxon>
        <taxon>Glomeromycotina</taxon>
        <taxon>Glomeromycetes</taxon>
        <taxon>Glomerales</taxon>
        <taxon>Glomeraceae</taxon>
        <taxon>Rhizophagus</taxon>
    </lineage>
</organism>
<dbReference type="EMBL" id="LLXH01000656">
    <property type="protein sequence ID" value="PKC64236.1"/>
    <property type="molecule type" value="Genomic_DNA"/>
</dbReference>
<reference evidence="1 4" key="1">
    <citation type="submission" date="2016-04" db="EMBL/GenBank/DDBJ databases">
        <title>Genome analyses suggest a sexual origin of heterokaryosis in a supposedly ancient asexual fungus.</title>
        <authorList>
            <person name="Ropars J."/>
            <person name="Sedzielewska K."/>
            <person name="Noel J."/>
            <person name="Charron P."/>
            <person name="Farinelli L."/>
            <person name="Marton T."/>
            <person name="Kruger M."/>
            <person name="Pelin A."/>
            <person name="Brachmann A."/>
            <person name="Corradi N."/>
        </authorList>
    </citation>
    <scope>NUCLEOTIDE SEQUENCE [LARGE SCALE GENOMIC DNA]</scope>
    <source>
        <strain evidence="1 4">A5</strain>
    </source>
</reference>
<evidence type="ECO:0000313" key="2">
    <source>
        <dbReference type="EMBL" id="PKC64236.1"/>
    </source>
</evidence>
<dbReference type="EMBL" id="LLXJ01003402">
    <property type="protein sequence ID" value="PKB97124.1"/>
    <property type="molecule type" value="Genomic_DNA"/>
</dbReference>
<gene>
    <name evidence="2" type="ORF">RhiirA1_537189</name>
    <name evidence="1" type="ORF">RhiirA5_433691</name>
</gene>
<protein>
    <submittedName>
        <fullName evidence="2">Uncharacterized protein</fullName>
    </submittedName>
</protein>
<dbReference type="AlphaFoldDB" id="A0A2I1FE70"/>
<proteinExistence type="predicted"/>
<evidence type="ECO:0000313" key="1">
    <source>
        <dbReference type="EMBL" id="PKB97124.1"/>
    </source>
</evidence>